<evidence type="ECO:0000256" key="1">
    <source>
        <dbReference type="SAM" id="MobiDB-lite"/>
    </source>
</evidence>
<evidence type="ECO:0000313" key="3">
    <source>
        <dbReference type="Proteomes" id="UP001607303"/>
    </source>
</evidence>
<dbReference type="Proteomes" id="UP001607303">
    <property type="component" value="Unassembled WGS sequence"/>
</dbReference>
<dbReference type="EMBL" id="JAYRBN010000058">
    <property type="protein sequence ID" value="KAL2741895.1"/>
    <property type="molecule type" value="Genomic_DNA"/>
</dbReference>
<accession>A0ABD2CAR3</accession>
<evidence type="ECO:0000313" key="2">
    <source>
        <dbReference type="EMBL" id="KAL2741895.1"/>
    </source>
</evidence>
<protein>
    <submittedName>
        <fullName evidence="2">Uncharacterized protein</fullName>
    </submittedName>
</protein>
<keyword evidence="3" id="KW-1185">Reference proteome</keyword>
<feature type="compositionally biased region" description="Basic and acidic residues" evidence="1">
    <location>
        <begin position="19"/>
        <end position="50"/>
    </location>
</feature>
<name>A0ABD2CAR3_VESMC</name>
<proteinExistence type="predicted"/>
<organism evidence="2 3">
    <name type="scientific">Vespula maculifrons</name>
    <name type="common">Eastern yellow jacket</name>
    <name type="synonym">Wasp</name>
    <dbReference type="NCBI Taxonomy" id="7453"/>
    <lineage>
        <taxon>Eukaryota</taxon>
        <taxon>Metazoa</taxon>
        <taxon>Ecdysozoa</taxon>
        <taxon>Arthropoda</taxon>
        <taxon>Hexapoda</taxon>
        <taxon>Insecta</taxon>
        <taxon>Pterygota</taxon>
        <taxon>Neoptera</taxon>
        <taxon>Endopterygota</taxon>
        <taxon>Hymenoptera</taxon>
        <taxon>Apocrita</taxon>
        <taxon>Aculeata</taxon>
        <taxon>Vespoidea</taxon>
        <taxon>Vespidae</taxon>
        <taxon>Vespinae</taxon>
        <taxon>Vespula</taxon>
    </lineage>
</organism>
<feature type="compositionally biased region" description="Acidic residues" evidence="1">
    <location>
        <begin position="1"/>
        <end position="10"/>
    </location>
</feature>
<reference evidence="2 3" key="1">
    <citation type="journal article" date="2024" name="Ann. Entomol. Soc. Am.">
        <title>Genomic analyses of the southern and eastern yellowjacket wasps (Hymenoptera: Vespidae) reveal evolutionary signatures of social life.</title>
        <authorList>
            <person name="Catto M.A."/>
            <person name="Caine P.B."/>
            <person name="Orr S.E."/>
            <person name="Hunt B.G."/>
            <person name="Goodisman M.A.D."/>
        </authorList>
    </citation>
    <scope>NUCLEOTIDE SEQUENCE [LARGE SCALE GENOMIC DNA]</scope>
    <source>
        <strain evidence="2">232</strain>
        <tissue evidence="2">Head and thorax</tissue>
    </source>
</reference>
<feature type="region of interest" description="Disordered" evidence="1">
    <location>
        <begin position="1"/>
        <end position="59"/>
    </location>
</feature>
<comment type="caution">
    <text evidence="2">The sequence shown here is derived from an EMBL/GenBank/DDBJ whole genome shotgun (WGS) entry which is preliminary data.</text>
</comment>
<dbReference type="AlphaFoldDB" id="A0ABD2CAR3"/>
<gene>
    <name evidence="2" type="ORF">V1477_009524</name>
</gene>
<sequence length="145" mass="17239">MEEKEEEEEKEEKKKKKKKEEEEKKVEKKDRRTTTSFFDERNREQKERHGSVNTILPDGPANSLELRILAWPGLSPGHGFIIILIHVDEDARNLTYRTMTFRTGYVRGPCPFQFRQSSPYGHDELVSQVFMKKDEDKSRQRLQQQ</sequence>